<protein>
    <submittedName>
        <fullName evidence="1">Uncharacterized protein</fullName>
    </submittedName>
</protein>
<feature type="non-terminal residue" evidence="1">
    <location>
        <position position="1"/>
    </location>
</feature>
<accession>A0A061QXV0</accession>
<reference evidence="1" key="1">
    <citation type="submission" date="2014-05" db="EMBL/GenBank/DDBJ databases">
        <title>The transcriptome of the halophilic microalga Tetraselmis sp. GSL018 isolated from the Great Salt Lake, Utah.</title>
        <authorList>
            <person name="Jinkerson R.E."/>
            <person name="D'Adamo S."/>
            <person name="Posewitz M.C."/>
        </authorList>
    </citation>
    <scope>NUCLEOTIDE SEQUENCE</scope>
    <source>
        <strain evidence="1">GSL018</strain>
    </source>
</reference>
<gene>
    <name evidence="1" type="ORF">TSPGSL018_21016</name>
</gene>
<dbReference type="EMBL" id="GBEZ01023605">
    <property type="protein sequence ID" value="JAC63294.1"/>
    <property type="molecule type" value="Transcribed_RNA"/>
</dbReference>
<name>A0A061QXV0_9CHLO</name>
<proteinExistence type="predicted"/>
<evidence type="ECO:0000313" key="1">
    <source>
        <dbReference type="EMBL" id="JAC63294.1"/>
    </source>
</evidence>
<dbReference type="AlphaFoldDB" id="A0A061QXV0"/>
<sequence length="53" mass="6177">FSAAVNKKFDQVEEQEVKLKIFTVSTRTKPDHMAWVQQLWLNPNDADAFSNPR</sequence>
<organism evidence="1">
    <name type="scientific">Tetraselmis sp. GSL018</name>
    <dbReference type="NCBI Taxonomy" id="582737"/>
    <lineage>
        <taxon>Eukaryota</taxon>
        <taxon>Viridiplantae</taxon>
        <taxon>Chlorophyta</taxon>
        <taxon>core chlorophytes</taxon>
        <taxon>Chlorodendrophyceae</taxon>
        <taxon>Chlorodendrales</taxon>
        <taxon>Chlorodendraceae</taxon>
        <taxon>Tetraselmis</taxon>
    </lineage>
</organism>